<dbReference type="Pfam" id="PF00072">
    <property type="entry name" value="Response_reg"/>
    <property type="match status" value="1"/>
</dbReference>
<keyword evidence="4" id="KW-0378">Hydrolase</keyword>
<feature type="modified residue" description="4-aspartylphosphate" evidence="1">
    <location>
        <position position="66"/>
    </location>
</feature>
<dbReference type="InterPro" id="IPR011006">
    <property type="entry name" value="CheY-like_superfamily"/>
</dbReference>
<evidence type="ECO:0000313" key="5">
    <source>
        <dbReference type="Proteomes" id="UP000834458"/>
    </source>
</evidence>
<dbReference type="EMBL" id="CAHPSC010000084">
    <property type="protein sequence ID" value="CAB5710131.1"/>
    <property type="molecule type" value="Genomic_DNA"/>
</dbReference>
<dbReference type="Pfam" id="PF13487">
    <property type="entry name" value="HD_5"/>
    <property type="match status" value="1"/>
</dbReference>
<dbReference type="PROSITE" id="PS51832">
    <property type="entry name" value="HD_GYP"/>
    <property type="match status" value="1"/>
</dbReference>
<comment type="caution">
    <text evidence="4">The sequence shown here is derived from an EMBL/GenBank/DDBJ whole genome shotgun (WGS) entry which is preliminary data.</text>
</comment>
<dbReference type="SMART" id="SM00471">
    <property type="entry name" value="HDc"/>
    <property type="match status" value="1"/>
</dbReference>
<evidence type="ECO:0000259" key="3">
    <source>
        <dbReference type="PROSITE" id="PS51832"/>
    </source>
</evidence>
<dbReference type="GO" id="GO:0071111">
    <property type="term" value="F:cyclic-guanylate-specific phosphodiesterase activity"/>
    <property type="evidence" value="ECO:0007669"/>
    <property type="project" value="UniProtKB-EC"/>
</dbReference>
<dbReference type="SUPFAM" id="SSF52172">
    <property type="entry name" value="CheY-like"/>
    <property type="match status" value="1"/>
</dbReference>
<dbReference type="CDD" id="cd19920">
    <property type="entry name" value="REC_PA4781-like"/>
    <property type="match status" value="1"/>
</dbReference>
<dbReference type="Proteomes" id="UP000834458">
    <property type="component" value="Unassembled WGS sequence"/>
</dbReference>
<dbReference type="Gene3D" id="1.10.3210.10">
    <property type="entry name" value="Hypothetical protein af1432"/>
    <property type="match status" value="1"/>
</dbReference>
<accession>A0AA35DA05</accession>
<name>A0AA35DA05_9BURK</name>
<organism evidence="4 5">
    <name type="scientific">Comamonas aquatica</name>
    <dbReference type="NCBI Taxonomy" id="225991"/>
    <lineage>
        <taxon>Bacteria</taxon>
        <taxon>Pseudomonadati</taxon>
        <taxon>Pseudomonadota</taxon>
        <taxon>Betaproteobacteria</taxon>
        <taxon>Burkholderiales</taxon>
        <taxon>Comamonadaceae</taxon>
        <taxon>Comamonas</taxon>
    </lineage>
</organism>
<dbReference type="EC" id="3.1.4.52" evidence="4"/>
<dbReference type="PANTHER" id="PTHR45228">
    <property type="entry name" value="CYCLIC DI-GMP PHOSPHODIESTERASE TM_0186-RELATED"/>
    <property type="match status" value="1"/>
</dbReference>
<gene>
    <name evidence="4" type="primary">rpfG_5</name>
    <name evidence="4" type="ORF">GHA_03578</name>
</gene>
<dbReference type="InterPro" id="IPR003607">
    <property type="entry name" value="HD/PDEase_dom"/>
</dbReference>
<dbReference type="Gene3D" id="3.40.50.2300">
    <property type="match status" value="1"/>
</dbReference>
<dbReference type="SMART" id="SM00448">
    <property type="entry name" value="REC"/>
    <property type="match status" value="1"/>
</dbReference>
<dbReference type="InterPro" id="IPR052020">
    <property type="entry name" value="Cyclic_di-GMP/3'3'-cGAMP_PDE"/>
</dbReference>
<sequence>MTNPMPTSPPSHEDRRPRLLLVDDEPTNLHVLRQILGDDYRLQFATDGARALQLARQQPPDLILLDIMMPQLNGYDVCRQLKAQPETRGTPVIFVSALSEMGDEAEGFEAGGVDYIVKPVRAPVVRARIRTHLSLVRAEALRQSRLQIVQCLGRAAEYKDNETGMHVLRMSHFAQALALAIGCSQEWADELLHAAPMHDVGKIGVPDAVLLKPGPLNDSEWQIMRQHPAIGAEIIGAHEDGVLQLARTIALAHHEKWDGSGYPLGLRGTAIPLAARMVAIADVFDALTSVRPYKRAWSVDEALAHIAAQSGRHFDPDLVPVFLGLRHELEAIRQRWSDEVPEPAIEDCL</sequence>
<proteinExistence type="predicted"/>
<evidence type="ECO:0000256" key="1">
    <source>
        <dbReference type="PROSITE-ProRule" id="PRU00169"/>
    </source>
</evidence>
<feature type="domain" description="HD-GYP" evidence="3">
    <location>
        <begin position="141"/>
        <end position="338"/>
    </location>
</feature>
<dbReference type="InterPro" id="IPR037522">
    <property type="entry name" value="HD_GYP_dom"/>
</dbReference>
<evidence type="ECO:0000259" key="2">
    <source>
        <dbReference type="PROSITE" id="PS50110"/>
    </source>
</evidence>
<dbReference type="PROSITE" id="PS50110">
    <property type="entry name" value="RESPONSE_REGULATORY"/>
    <property type="match status" value="1"/>
</dbReference>
<evidence type="ECO:0000313" key="4">
    <source>
        <dbReference type="EMBL" id="CAB5710131.1"/>
    </source>
</evidence>
<dbReference type="CDD" id="cd00077">
    <property type="entry name" value="HDc"/>
    <property type="match status" value="1"/>
</dbReference>
<dbReference type="GO" id="GO:0000160">
    <property type="term" value="P:phosphorelay signal transduction system"/>
    <property type="evidence" value="ECO:0007669"/>
    <property type="project" value="InterPro"/>
</dbReference>
<dbReference type="SUPFAM" id="SSF109604">
    <property type="entry name" value="HD-domain/PDEase-like"/>
    <property type="match status" value="1"/>
</dbReference>
<feature type="domain" description="Response regulatory" evidence="2">
    <location>
        <begin position="18"/>
        <end position="133"/>
    </location>
</feature>
<protein>
    <submittedName>
        <fullName evidence="4">Cyclic di-GMP phosphodiesterase response regulator RpfG</fullName>
        <ecNumber evidence="4">3.1.4.52</ecNumber>
    </submittedName>
</protein>
<dbReference type="PANTHER" id="PTHR45228:SF5">
    <property type="entry name" value="CYCLIC DI-GMP PHOSPHODIESTERASE VC_1348-RELATED"/>
    <property type="match status" value="1"/>
</dbReference>
<reference evidence="4" key="1">
    <citation type="submission" date="2020-05" db="EMBL/GenBank/DDBJ databases">
        <authorList>
            <person name="Delgado-Blas J."/>
        </authorList>
    </citation>
    <scope>NUCLEOTIDE SEQUENCE</scope>
    <source>
        <strain evidence="4">BB1454</strain>
    </source>
</reference>
<dbReference type="InterPro" id="IPR001789">
    <property type="entry name" value="Sig_transdc_resp-reg_receiver"/>
</dbReference>
<keyword evidence="1" id="KW-0597">Phosphoprotein</keyword>
<dbReference type="AlphaFoldDB" id="A0AA35DA05"/>